<evidence type="ECO:0000313" key="2">
    <source>
        <dbReference type="Proteomes" id="UP000001312"/>
    </source>
</evidence>
<accession>A7ERF4</accession>
<organism evidence="1 2">
    <name type="scientific">Sclerotinia sclerotiorum (strain ATCC 18683 / 1980 / Ss-1)</name>
    <name type="common">White mold</name>
    <name type="synonym">Whetzelinia sclerotiorum</name>
    <dbReference type="NCBI Taxonomy" id="665079"/>
    <lineage>
        <taxon>Eukaryota</taxon>
        <taxon>Fungi</taxon>
        <taxon>Dikarya</taxon>
        <taxon>Ascomycota</taxon>
        <taxon>Pezizomycotina</taxon>
        <taxon>Leotiomycetes</taxon>
        <taxon>Helotiales</taxon>
        <taxon>Sclerotiniaceae</taxon>
        <taxon>Sclerotinia</taxon>
    </lineage>
</organism>
<dbReference type="Proteomes" id="UP000001312">
    <property type="component" value="Unassembled WGS sequence"/>
</dbReference>
<dbReference type="KEGG" id="ssl:SS1G_07908"/>
<protein>
    <submittedName>
        <fullName evidence="1">Uncharacterized protein</fullName>
    </submittedName>
</protein>
<dbReference type="AlphaFoldDB" id="A7ERF4"/>
<dbReference type="InParanoid" id="A7ERF4"/>
<evidence type="ECO:0000313" key="1">
    <source>
        <dbReference type="EMBL" id="EDN92046.1"/>
    </source>
</evidence>
<dbReference type="EMBL" id="CH476630">
    <property type="protein sequence ID" value="EDN92046.1"/>
    <property type="molecule type" value="Genomic_DNA"/>
</dbReference>
<sequence length="33" mass="3777">MGELRYWKNKCDEDLTGEVLHQTCIDVPILASV</sequence>
<dbReference type="RefSeq" id="XP_001591282.1">
    <property type="nucleotide sequence ID" value="XM_001591232.1"/>
</dbReference>
<name>A7ERF4_SCLS1</name>
<gene>
    <name evidence="1" type="ORF">SS1G_07908</name>
</gene>
<reference evidence="2" key="1">
    <citation type="journal article" date="2011" name="PLoS Genet.">
        <title>Genomic analysis of the necrotrophic fungal pathogens Sclerotinia sclerotiorum and Botrytis cinerea.</title>
        <authorList>
            <person name="Amselem J."/>
            <person name="Cuomo C.A."/>
            <person name="van Kan J.A."/>
            <person name="Viaud M."/>
            <person name="Benito E.P."/>
            <person name="Couloux A."/>
            <person name="Coutinho P.M."/>
            <person name="de Vries R.P."/>
            <person name="Dyer P.S."/>
            <person name="Fillinger S."/>
            <person name="Fournier E."/>
            <person name="Gout L."/>
            <person name="Hahn M."/>
            <person name="Kohn L."/>
            <person name="Lapalu N."/>
            <person name="Plummer K.M."/>
            <person name="Pradier J.M."/>
            <person name="Quevillon E."/>
            <person name="Sharon A."/>
            <person name="Simon A."/>
            <person name="ten Have A."/>
            <person name="Tudzynski B."/>
            <person name="Tudzynski P."/>
            <person name="Wincker P."/>
            <person name="Andrew M."/>
            <person name="Anthouard V."/>
            <person name="Beever R.E."/>
            <person name="Beffa R."/>
            <person name="Benoit I."/>
            <person name="Bouzid O."/>
            <person name="Brault B."/>
            <person name="Chen Z."/>
            <person name="Choquer M."/>
            <person name="Collemare J."/>
            <person name="Cotton P."/>
            <person name="Danchin E.G."/>
            <person name="Da Silva C."/>
            <person name="Gautier A."/>
            <person name="Giraud C."/>
            <person name="Giraud T."/>
            <person name="Gonzalez C."/>
            <person name="Grossetete S."/>
            <person name="Guldener U."/>
            <person name="Henrissat B."/>
            <person name="Howlett B.J."/>
            <person name="Kodira C."/>
            <person name="Kretschmer M."/>
            <person name="Lappartient A."/>
            <person name="Leroch M."/>
            <person name="Levis C."/>
            <person name="Mauceli E."/>
            <person name="Neuveglise C."/>
            <person name="Oeser B."/>
            <person name="Pearson M."/>
            <person name="Poulain J."/>
            <person name="Poussereau N."/>
            <person name="Quesneville H."/>
            <person name="Rascle C."/>
            <person name="Schumacher J."/>
            <person name="Segurens B."/>
            <person name="Sexton A."/>
            <person name="Silva E."/>
            <person name="Sirven C."/>
            <person name="Soanes D.M."/>
            <person name="Talbot N.J."/>
            <person name="Templeton M."/>
            <person name="Yandava C."/>
            <person name="Yarden O."/>
            <person name="Zeng Q."/>
            <person name="Rollins J.A."/>
            <person name="Lebrun M.H."/>
            <person name="Dickman M."/>
        </authorList>
    </citation>
    <scope>NUCLEOTIDE SEQUENCE [LARGE SCALE GENOMIC DNA]</scope>
    <source>
        <strain evidence="2">ATCC 18683 / 1980 / Ss-1</strain>
    </source>
</reference>
<proteinExistence type="predicted"/>
<keyword evidence="2" id="KW-1185">Reference proteome</keyword>
<dbReference type="GeneID" id="5487172"/>